<feature type="domain" description="Phosphoadenosine phosphosulphate reductase" evidence="5">
    <location>
        <begin position="55"/>
        <end position="234"/>
    </location>
</feature>
<evidence type="ECO:0000313" key="7">
    <source>
        <dbReference type="Proteomes" id="UP000092321"/>
    </source>
</evidence>
<evidence type="ECO:0000256" key="4">
    <source>
        <dbReference type="SAM" id="MobiDB-lite"/>
    </source>
</evidence>
<evidence type="ECO:0000313" key="6">
    <source>
        <dbReference type="EMBL" id="OBA25098.1"/>
    </source>
</evidence>
<comment type="caution">
    <text evidence="6">The sequence shown here is derived from an EMBL/GenBank/DDBJ whole genome shotgun (WGS) entry which is preliminary data.</text>
</comment>
<gene>
    <name evidence="6" type="ORF">HANVADRAFT_54124</name>
</gene>
<dbReference type="InterPro" id="IPR002500">
    <property type="entry name" value="PAPS_reduct_dom"/>
</dbReference>
<dbReference type="NCBIfam" id="TIGR00434">
    <property type="entry name" value="cysH"/>
    <property type="match status" value="1"/>
</dbReference>
<keyword evidence="7" id="KW-1185">Reference proteome</keyword>
<reference evidence="7" key="1">
    <citation type="journal article" date="2016" name="Proc. Natl. Acad. Sci. U.S.A.">
        <title>Comparative genomics of biotechnologically important yeasts.</title>
        <authorList>
            <person name="Riley R."/>
            <person name="Haridas S."/>
            <person name="Wolfe K.H."/>
            <person name="Lopes M.R."/>
            <person name="Hittinger C.T."/>
            <person name="Goeker M."/>
            <person name="Salamov A.A."/>
            <person name="Wisecaver J.H."/>
            <person name="Long T.M."/>
            <person name="Calvey C.H."/>
            <person name="Aerts A.L."/>
            <person name="Barry K.W."/>
            <person name="Choi C."/>
            <person name="Clum A."/>
            <person name="Coughlan A.Y."/>
            <person name="Deshpande S."/>
            <person name="Douglass A.P."/>
            <person name="Hanson S.J."/>
            <person name="Klenk H.-P."/>
            <person name="LaButti K.M."/>
            <person name="Lapidus A."/>
            <person name="Lindquist E.A."/>
            <person name="Lipzen A.M."/>
            <person name="Meier-Kolthoff J.P."/>
            <person name="Ohm R.A."/>
            <person name="Otillar R.P."/>
            <person name="Pangilinan J.L."/>
            <person name="Peng Y."/>
            <person name="Rokas A."/>
            <person name="Rosa C.A."/>
            <person name="Scheuner C."/>
            <person name="Sibirny A.A."/>
            <person name="Slot J.C."/>
            <person name="Stielow J.B."/>
            <person name="Sun H."/>
            <person name="Kurtzman C.P."/>
            <person name="Blackwell M."/>
            <person name="Grigoriev I.V."/>
            <person name="Jeffries T.W."/>
        </authorList>
    </citation>
    <scope>NUCLEOTIDE SEQUENCE [LARGE SCALE GENOMIC DNA]</scope>
    <source>
        <strain evidence="7">NRRL Y-1626</strain>
    </source>
</reference>
<evidence type="ECO:0000259" key="5">
    <source>
        <dbReference type="Pfam" id="PF01507"/>
    </source>
</evidence>
<keyword evidence="2" id="KW-0560">Oxidoreductase</keyword>
<proteinExistence type="inferred from homology"/>
<dbReference type="Proteomes" id="UP000092321">
    <property type="component" value="Unassembled WGS sequence"/>
</dbReference>
<name>A0A1B7T8R4_9ASCO</name>
<dbReference type="PANTHER" id="PTHR46509:SF1">
    <property type="entry name" value="PHOSPHOADENOSINE PHOSPHOSULFATE REDUCTASE"/>
    <property type="match status" value="1"/>
</dbReference>
<dbReference type="SUPFAM" id="SSF52402">
    <property type="entry name" value="Adenine nucleotide alpha hydrolases-like"/>
    <property type="match status" value="1"/>
</dbReference>
<dbReference type="NCBIfam" id="NF002537">
    <property type="entry name" value="PRK02090.1"/>
    <property type="match status" value="1"/>
</dbReference>
<dbReference type="PANTHER" id="PTHR46509">
    <property type="entry name" value="PHOSPHOADENOSINE PHOSPHOSULFATE REDUCTASE"/>
    <property type="match status" value="1"/>
</dbReference>
<evidence type="ECO:0000256" key="3">
    <source>
        <dbReference type="ARBA" id="ARBA00024327"/>
    </source>
</evidence>
<evidence type="ECO:0000256" key="2">
    <source>
        <dbReference type="ARBA" id="ARBA00023002"/>
    </source>
</evidence>
<comment type="similarity">
    <text evidence="1">Belongs to the PAPS reductase family. CysH subfamily.</text>
</comment>
<dbReference type="GO" id="GO:0019379">
    <property type="term" value="P:sulfate assimilation, phosphoadenylyl sulfate reduction by phosphoadenylyl-sulfate reductase (thioredoxin)"/>
    <property type="evidence" value="ECO:0007669"/>
    <property type="project" value="InterPro"/>
</dbReference>
<dbReference type="GO" id="GO:0005737">
    <property type="term" value="C:cytoplasm"/>
    <property type="evidence" value="ECO:0007669"/>
    <property type="project" value="TreeGrafter"/>
</dbReference>
<dbReference type="GO" id="GO:0004604">
    <property type="term" value="F:phosphoadenylyl-sulfate reductase (thioredoxin) activity"/>
    <property type="evidence" value="ECO:0007669"/>
    <property type="project" value="InterPro"/>
</dbReference>
<dbReference type="EMBL" id="LXPE01000242">
    <property type="protein sequence ID" value="OBA25098.1"/>
    <property type="molecule type" value="Genomic_DNA"/>
</dbReference>
<dbReference type="PIRSF" id="PIRSF000857">
    <property type="entry name" value="PAPS_reductase"/>
    <property type="match status" value="1"/>
</dbReference>
<dbReference type="Pfam" id="PF01507">
    <property type="entry name" value="PAPS_reduct"/>
    <property type="match status" value="1"/>
</dbReference>
<protein>
    <submittedName>
        <fullName evidence="6">Phosophoadenylyl-sulfate reductase</fullName>
    </submittedName>
</protein>
<accession>A0A1B7T8R4</accession>
<sequence>MSSNKSSSYKPLPLNSGKQEIYEDQLRFWNQQLNKLQNPESIIQWALTTFEHIYQISALGLSGLAIIDLLTEKFPDYRVDCIFIDTLHHFPQTLDLVEKIKAKYYSDKHISKFHIVKPQNVEDENSFAARYGKNLWETDDDRYDYFSKVEPLERAYQFYGIDIVITGRRQSQGSSRASLPILEYDQHNKVLKLNPFYNFTFSQISEIIEKNGVPTNELLEYGYRSIGDYHSTLPSAGGDDSDERSGRWANKKGKTECGIHQPERFAKFKEE</sequence>
<dbReference type="InterPro" id="IPR004511">
    <property type="entry name" value="PAPS/APS_Rdtase"/>
</dbReference>
<evidence type="ECO:0000256" key="1">
    <source>
        <dbReference type="ARBA" id="ARBA00009732"/>
    </source>
</evidence>
<dbReference type="OrthoDB" id="7869097at2759"/>
<feature type="region of interest" description="Disordered" evidence="4">
    <location>
        <begin position="233"/>
        <end position="255"/>
    </location>
</feature>
<organism evidence="6 7">
    <name type="scientific">Hanseniaspora valbyensis NRRL Y-1626</name>
    <dbReference type="NCBI Taxonomy" id="766949"/>
    <lineage>
        <taxon>Eukaryota</taxon>
        <taxon>Fungi</taxon>
        <taxon>Dikarya</taxon>
        <taxon>Ascomycota</taxon>
        <taxon>Saccharomycotina</taxon>
        <taxon>Saccharomycetes</taxon>
        <taxon>Saccharomycodales</taxon>
        <taxon>Saccharomycodaceae</taxon>
        <taxon>Hanseniaspora</taxon>
    </lineage>
</organism>
<dbReference type="AlphaFoldDB" id="A0A1B7T8R4"/>
<comment type="pathway">
    <text evidence="3">Sulfur metabolism; hydrogen sulfide biosynthesis; sulfite from sulfate.</text>
</comment>
<dbReference type="Gene3D" id="3.40.50.620">
    <property type="entry name" value="HUPs"/>
    <property type="match status" value="1"/>
</dbReference>
<dbReference type="InterPro" id="IPR014729">
    <property type="entry name" value="Rossmann-like_a/b/a_fold"/>
</dbReference>
<dbReference type="CDD" id="cd23945">
    <property type="entry name" value="PAPS_reductase"/>
    <property type="match status" value="1"/>
</dbReference>